<organism evidence="4 5">
    <name type="scientific">Cytospora chrysosperma</name>
    <name type="common">Cytospora canker fungus</name>
    <name type="synonym">Sphaeria chrysosperma</name>
    <dbReference type="NCBI Taxonomy" id="252740"/>
    <lineage>
        <taxon>Eukaryota</taxon>
        <taxon>Fungi</taxon>
        <taxon>Dikarya</taxon>
        <taxon>Ascomycota</taxon>
        <taxon>Pezizomycotina</taxon>
        <taxon>Sordariomycetes</taxon>
        <taxon>Sordariomycetidae</taxon>
        <taxon>Diaporthales</taxon>
        <taxon>Cytosporaceae</taxon>
        <taxon>Cytospora</taxon>
    </lineage>
</organism>
<dbReference type="InterPro" id="IPR004045">
    <property type="entry name" value="Glutathione_S-Trfase_N"/>
</dbReference>
<dbReference type="Gene3D" id="1.20.1050.10">
    <property type="match status" value="1"/>
</dbReference>
<dbReference type="SFLD" id="SFLDS00019">
    <property type="entry name" value="Glutathione_Transferase_(cytos"/>
    <property type="match status" value="1"/>
</dbReference>
<sequence length="272" mass="30605">MMATPPPDKAPKPGLNIYGIAAVNPYKLTIAAEELGVPYKYIVLDMTTGDMQAEWFKAINPNGRVPAIVHVKEDGTSVNVFESAACLLYMSSEFDKENKLSYPLSTPKYWTQLSWLSWQVAGYGPMMGQGAHFNRYAPEPVPYGAWRYTAESRRLNHVLDKRLSESPFVAGDRLTVADIAIFIYADSTAWCGVHINEFPHVKVWHDKLLKRPAFQKGLQVPVPYPFSNKAVVDPDNQEFCSNIREFGSRMVKGATEQWKGEVFPLPSDHANY</sequence>
<dbReference type="PROSITE" id="PS50404">
    <property type="entry name" value="GST_NTER"/>
    <property type="match status" value="1"/>
</dbReference>
<evidence type="ECO:0000259" key="2">
    <source>
        <dbReference type="PROSITE" id="PS50404"/>
    </source>
</evidence>
<keyword evidence="5" id="KW-1185">Reference proteome</keyword>
<accession>A0A423VF83</accession>
<feature type="domain" description="GST N-terminal" evidence="2">
    <location>
        <begin position="12"/>
        <end position="98"/>
    </location>
</feature>
<protein>
    <recommendedName>
        <fullName evidence="6">GST C-terminal domain-containing protein</fullName>
    </recommendedName>
</protein>
<dbReference type="SFLD" id="SFLDG00358">
    <property type="entry name" value="Main_(cytGST)"/>
    <property type="match status" value="1"/>
</dbReference>
<proteinExistence type="inferred from homology"/>
<comment type="caution">
    <text evidence="4">The sequence shown here is derived from an EMBL/GenBank/DDBJ whole genome shotgun (WGS) entry which is preliminary data.</text>
</comment>
<feature type="domain" description="GST C-terminal" evidence="3">
    <location>
        <begin position="105"/>
        <end position="226"/>
    </location>
</feature>
<dbReference type="InterPro" id="IPR036282">
    <property type="entry name" value="Glutathione-S-Trfase_C_sf"/>
</dbReference>
<dbReference type="InterPro" id="IPR040079">
    <property type="entry name" value="Glutathione_S-Trfase"/>
</dbReference>
<dbReference type="InterPro" id="IPR010987">
    <property type="entry name" value="Glutathione-S-Trfase_C-like"/>
</dbReference>
<evidence type="ECO:0000313" key="5">
    <source>
        <dbReference type="Proteomes" id="UP000284375"/>
    </source>
</evidence>
<evidence type="ECO:0000256" key="1">
    <source>
        <dbReference type="ARBA" id="ARBA00007409"/>
    </source>
</evidence>
<dbReference type="InterPro" id="IPR036249">
    <property type="entry name" value="Thioredoxin-like_sf"/>
</dbReference>
<dbReference type="PROSITE" id="PS50405">
    <property type="entry name" value="GST_CTER"/>
    <property type="match status" value="1"/>
</dbReference>
<gene>
    <name evidence="4" type="ORF">VSDG_08512</name>
</gene>
<evidence type="ECO:0008006" key="6">
    <source>
        <dbReference type="Google" id="ProtNLM"/>
    </source>
</evidence>
<evidence type="ECO:0000259" key="3">
    <source>
        <dbReference type="PROSITE" id="PS50405"/>
    </source>
</evidence>
<dbReference type="Proteomes" id="UP000284375">
    <property type="component" value="Unassembled WGS sequence"/>
</dbReference>
<dbReference type="InterPro" id="IPR004046">
    <property type="entry name" value="GST_C"/>
</dbReference>
<dbReference type="OrthoDB" id="2789670at2759"/>
<dbReference type="Gene3D" id="3.40.30.10">
    <property type="entry name" value="Glutaredoxin"/>
    <property type="match status" value="1"/>
</dbReference>
<dbReference type="SUPFAM" id="SSF47616">
    <property type="entry name" value="GST C-terminal domain-like"/>
    <property type="match status" value="1"/>
</dbReference>
<dbReference type="Pfam" id="PF00043">
    <property type="entry name" value="GST_C"/>
    <property type="match status" value="1"/>
</dbReference>
<reference evidence="4 5" key="1">
    <citation type="submission" date="2015-09" db="EMBL/GenBank/DDBJ databases">
        <title>Host preference determinants of Valsa canker pathogens revealed by comparative genomics.</title>
        <authorList>
            <person name="Yin Z."/>
            <person name="Huang L."/>
        </authorList>
    </citation>
    <scope>NUCLEOTIDE SEQUENCE [LARGE SCALE GENOMIC DNA]</scope>
    <source>
        <strain evidence="4 5">YSFL</strain>
    </source>
</reference>
<dbReference type="PANTHER" id="PTHR44051:SF8">
    <property type="entry name" value="GLUTATHIONE S-TRANSFERASE GSTA"/>
    <property type="match status" value="1"/>
</dbReference>
<dbReference type="Pfam" id="PF13409">
    <property type="entry name" value="GST_N_2"/>
    <property type="match status" value="1"/>
</dbReference>
<dbReference type="EMBL" id="LJZO01000057">
    <property type="protein sequence ID" value="ROV89500.1"/>
    <property type="molecule type" value="Genomic_DNA"/>
</dbReference>
<comment type="similarity">
    <text evidence="1">Belongs to the GST superfamily.</text>
</comment>
<evidence type="ECO:0000313" key="4">
    <source>
        <dbReference type="EMBL" id="ROV89500.1"/>
    </source>
</evidence>
<name>A0A423VF83_CYTCH</name>
<dbReference type="STRING" id="252740.A0A423VF83"/>
<dbReference type="AlphaFoldDB" id="A0A423VF83"/>
<dbReference type="PANTHER" id="PTHR44051">
    <property type="entry name" value="GLUTATHIONE S-TRANSFERASE-RELATED"/>
    <property type="match status" value="1"/>
</dbReference>
<dbReference type="SUPFAM" id="SSF52833">
    <property type="entry name" value="Thioredoxin-like"/>
    <property type="match status" value="1"/>
</dbReference>
<dbReference type="SFLD" id="SFLDG01151">
    <property type="entry name" value="Main.2:_Nu-like"/>
    <property type="match status" value="1"/>
</dbReference>